<organism evidence="1 2">
    <name type="scientific">Mesobacillus boroniphilus</name>
    <dbReference type="NCBI Taxonomy" id="308892"/>
    <lineage>
        <taxon>Bacteria</taxon>
        <taxon>Bacillati</taxon>
        <taxon>Bacillota</taxon>
        <taxon>Bacilli</taxon>
        <taxon>Bacillales</taxon>
        <taxon>Bacillaceae</taxon>
        <taxon>Mesobacillus</taxon>
    </lineage>
</organism>
<dbReference type="Proteomes" id="UP000761411">
    <property type="component" value="Unassembled WGS sequence"/>
</dbReference>
<gene>
    <name evidence="1" type="ORF">DYI25_02265</name>
</gene>
<evidence type="ECO:0000313" key="1">
    <source>
        <dbReference type="EMBL" id="MBS8263259.1"/>
    </source>
</evidence>
<dbReference type="RefSeq" id="WP_213369345.1">
    <property type="nucleotide sequence ID" value="NZ_QTKX01000001.1"/>
</dbReference>
<evidence type="ECO:0000313" key="2">
    <source>
        <dbReference type="Proteomes" id="UP000761411"/>
    </source>
</evidence>
<dbReference type="Pfam" id="PF14177">
    <property type="entry name" value="YkyB"/>
    <property type="match status" value="1"/>
</dbReference>
<comment type="caution">
    <text evidence="1">The sequence shown here is derived from an EMBL/GenBank/DDBJ whole genome shotgun (WGS) entry which is preliminary data.</text>
</comment>
<protein>
    <recommendedName>
        <fullName evidence="3">YkyB-like protein</fullName>
    </recommendedName>
</protein>
<evidence type="ECO:0008006" key="3">
    <source>
        <dbReference type="Google" id="ProtNLM"/>
    </source>
</evidence>
<dbReference type="AlphaFoldDB" id="A0A944GV93"/>
<dbReference type="InterPro" id="IPR025552">
    <property type="entry name" value="YkyB"/>
</dbReference>
<name>A0A944GV93_9BACI</name>
<sequence>MKGAYPLNNERNKIPPLRPTIENLSQAIFTVNRHAKTAPNPKFLYQLKHDAIKKMLREGKAKKTGLHFSNNPRNSQQQSDVLVVCGDYTFHIPPTKQDFEQLPHLGKLDQSVRNPRATISLTNAKRLLSAYTGLKESNETSGAGKTRKYAKPVFKKLGERYP</sequence>
<keyword evidence="2" id="KW-1185">Reference proteome</keyword>
<reference evidence="1 2" key="1">
    <citation type="journal article" date="2021" name="Microorganisms">
        <title>Bacterial Dimethylsulfoniopropionate Biosynthesis in the East China Sea.</title>
        <authorList>
            <person name="Liu J."/>
            <person name="Zhang Y."/>
            <person name="Liu J."/>
            <person name="Zhong H."/>
            <person name="Williams B.T."/>
            <person name="Zheng Y."/>
            <person name="Curson A.R.J."/>
            <person name="Sun C."/>
            <person name="Sun H."/>
            <person name="Song D."/>
            <person name="Wagner Mackenzie B."/>
            <person name="Bermejo Martinez A."/>
            <person name="Todd J.D."/>
            <person name="Zhang X.H."/>
        </authorList>
    </citation>
    <scope>NUCLEOTIDE SEQUENCE [LARGE SCALE GENOMIC DNA]</scope>
    <source>
        <strain evidence="1 2">ESS08</strain>
    </source>
</reference>
<dbReference type="EMBL" id="QTKX01000001">
    <property type="protein sequence ID" value="MBS8263259.1"/>
    <property type="molecule type" value="Genomic_DNA"/>
</dbReference>
<proteinExistence type="predicted"/>
<accession>A0A944GV93</accession>